<dbReference type="Pfam" id="PF15612">
    <property type="entry name" value="WHIM1"/>
    <property type="match status" value="1"/>
</dbReference>
<feature type="compositionally biased region" description="Basic and acidic residues" evidence="6">
    <location>
        <begin position="553"/>
        <end position="569"/>
    </location>
</feature>
<reference evidence="9" key="3">
    <citation type="submission" date="2021-06" db="EMBL/GenBank/DDBJ databases">
        <title>Candida auris outbreak in lebanese hospital.</title>
        <authorList>
            <person name="Finianos M."/>
        </authorList>
    </citation>
    <scope>NUCLEOTIDE SEQUENCE</scope>
    <source>
        <strain evidence="9">CA7LBN</strain>
    </source>
</reference>
<dbReference type="VEuPathDB" id="FungiDB:CJI97_001540"/>
<evidence type="ECO:0000256" key="4">
    <source>
        <dbReference type="PROSITE-ProRule" id="PRU00475"/>
    </source>
</evidence>
<name>A0A2H1A0V7_CANAR</name>
<dbReference type="AlphaFoldDB" id="A0A2H1A0V7"/>
<sequence>MVLYKRKQVHFVRPPPVPSDLDTEIFVIPQTKEWFLEYDDYLKRLDYYHRRKFVCEITGNSCLTFFEAYESENKEIKDVERNFPEALREHILRFLQFNRISRLDQLVDKVYSVFKNEYFPGEEVFVKSVADKPADVRATESNDAAAPVVSARKQRGTIREKVQYANPSDTKYLVSLLSDGSQVIATNNQITRDRNHFTKWLIKTFVKLSVTRSHKVGAPWVVKLKYAKKYRIPSEYPEDLKSFASTTPSGEILYEEEPVSRTKSPTPQQNSESALKIKKQKLPKTKSLKKKATINAAKAMDHIEIITVEEIKEPKQAAKDGPRKRFAPYHIPVLVRKELDEHEQLSLSSIQPSKKTMVNDLQLNFDIQTPWPIPSELHITPNAEELQESIKSQIEEEIEEEEKELGEQKGKEDKSPEQLLAHRKVEELKSELSSMSHSTLKCVQEALESWAFLNMYHSVFNLDTFTFDDFLCAMSWNRGQYEELGRCELLDEIWCAVLSGLLSNQIPTGKDAKKDESDYENLFGLQITLPPKDSLLQPKPEKGETNYSDDDEARGSDSEEEAKPLKSEDDVSDDDSGPVSPKKGVSRSNGYLKKGAAKDGNADGKGNESDDERDDNDNETGEESEANDDTDHLAYQVMNYRGSKWYDRLRKRNFKDGNWQIILLGVLSMVEYVPAYSSTIQAVYKSLAPKSIQPANPTSVLTQFYSSMSVDLRIKTLHILTSLLINGTLVRSYIDECLEQSTALRRARLDVIRDYRDALSVATKAHSTIFEKLFEAYDNNADVSLWANFNRKKPRFHTKGYSRTEYEQSLYDSDPSFQELWKQRDEYIEKIKVVKEELRKLETRLSEIDCQRVRLLGKDRHFNRYWWFENNGLPNLHFSSGMDDDEDADQTDADEYEVDDKEDVQEETYLMGRLWVQGPSVADISRNLLSSTDEMNSLEFNHTKSSIKKEDEDSVNGSSSIELHNFQDGGPPLKVMNFDNIPKSYKDTSSAFGITFERDEIKVNGACFIDRLGAIPETQNVSDLTPMQRKLIEEAPAPLTTGDDWRFYDDASSIEKLIGWLNPWGVRESNLKKELIRVKDALLTSIAARRKALWLDEIPKGEDDKIDEQVEAVEKKIVQLKSTNVSDKSEEETESITGSRKRANRSPSGRPNKKQKTIEETLESGSLEELTELQTELINDKEKKRIDNQVTRVLEWVNSKAQDAFDKTLYEGGEKAKPKPRKSRK</sequence>
<evidence type="ECO:0000259" key="7">
    <source>
        <dbReference type="PROSITE" id="PS51136"/>
    </source>
</evidence>
<feature type="compositionally biased region" description="Acidic residues" evidence="6">
    <location>
        <begin position="609"/>
        <end position="628"/>
    </location>
</feature>
<dbReference type="GO" id="GO:0005634">
    <property type="term" value="C:nucleus"/>
    <property type="evidence" value="ECO:0007669"/>
    <property type="project" value="UniProtKB-SubCell"/>
</dbReference>
<keyword evidence="3 4" id="KW-0539">Nucleus</keyword>
<dbReference type="STRING" id="498019.A0A2H1A0V7"/>
<reference evidence="8" key="1">
    <citation type="journal article" date="2017" name="Clin. Infect. Dis.">
        <title>Simultaneous emergence of multidrug-resistant Candida auris on 3 continents confirmed by whole-genome sequencing and epidemiological analyses.</title>
        <authorList>
            <person name="Lockhart S.R."/>
            <person name="Etienne K.A."/>
            <person name="Vallabhaneni S."/>
            <person name="Farooqi J."/>
            <person name="Chowdhary A."/>
            <person name="Govender N.P."/>
            <person name="Colombo A.L."/>
            <person name="Calvo B."/>
            <person name="Cuomo C.A."/>
            <person name="Desjardins C.A."/>
            <person name="Berkow E.L."/>
            <person name="Castanheira M."/>
            <person name="Magobo R.E."/>
            <person name="Jabeen K."/>
            <person name="Asghar R.J."/>
            <person name="Meis J.F."/>
            <person name="Jackson B."/>
            <person name="Chiller T."/>
            <person name="Litvintseva A.P."/>
        </authorList>
    </citation>
    <scope>NUCLEOTIDE SEQUENCE [LARGE SCALE GENOMIC DNA]</scope>
    <source>
        <strain evidence="8">B8441</strain>
    </source>
</reference>
<keyword evidence="2 5" id="KW-0175">Coiled coil</keyword>
<dbReference type="Pfam" id="PF15613">
    <property type="entry name" value="WSD"/>
    <property type="match status" value="1"/>
</dbReference>
<evidence type="ECO:0000256" key="2">
    <source>
        <dbReference type="ARBA" id="ARBA00023054"/>
    </source>
</evidence>
<feature type="region of interest" description="Disordered" evidence="6">
    <location>
        <begin position="1123"/>
        <end position="1163"/>
    </location>
</feature>
<dbReference type="GO" id="GO:0000785">
    <property type="term" value="C:chromatin"/>
    <property type="evidence" value="ECO:0007669"/>
    <property type="project" value="UniProtKB-ARBA"/>
</dbReference>
<evidence type="ECO:0000256" key="3">
    <source>
        <dbReference type="ARBA" id="ARBA00023242"/>
    </source>
</evidence>
<evidence type="ECO:0000256" key="6">
    <source>
        <dbReference type="SAM" id="MobiDB-lite"/>
    </source>
</evidence>
<dbReference type="InterPro" id="IPR028941">
    <property type="entry name" value="WHIM2_dom"/>
</dbReference>
<feature type="domain" description="WAC" evidence="7">
    <location>
        <begin position="23"/>
        <end position="132"/>
    </location>
</feature>
<dbReference type="Pfam" id="PF02791">
    <property type="entry name" value="DDT"/>
    <property type="match status" value="1"/>
</dbReference>
<dbReference type="PANTHER" id="PTHR32075:SF6">
    <property type="entry name" value="ISWI CHROMATIN-REMODELING COMPLEX SUBUNIT YPL216W-RELATED"/>
    <property type="match status" value="1"/>
</dbReference>
<feature type="region of interest" description="Disordered" evidence="6">
    <location>
        <begin position="254"/>
        <end position="284"/>
    </location>
</feature>
<dbReference type="InterPro" id="IPR013136">
    <property type="entry name" value="WSTF_Acf1_Cbp146"/>
</dbReference>
<dbReference type="VEuPathDB" id="FungiDB:CJJ09_003325"/>
<dbReference type="InterPro" id="IPR028942">
    <property type="entry name" value="WHIM1_dom"/>
</dbReference>
<dbReference type="VEuPathDB" id="FungiDB:CJJ07_005416"/>
<dbReference type="PANTHER" id="PTHR32075">
    <property type="entry name" value="ISWI CHROMATIN-REMODELING COMPLEX SUBUNIT YPL216W-RELATED"/>
    <property type="match status" value="1"/>
</dbReference>
<feature type="region of interest" description="Disordered" evidence="6">
    <location>
        <begin position="530"/>
        <end position="633"/>
    </location>
</feature>
<dbReference type="Proteomes" id="UP000825438">
    <property type="component" value="Chromosome III"/>
</dbReference>
<accession>A0A2H1A0V7</accession>
<feature type="compositionally biased region" description="Basic and acidic residues" evidence="6">
    <location>
        <begin position="596"/>
        <end position="608"/>
    </location>
</feature>
<evidence type="ECO:0000313" key="8">
    <source>
        <dbReference type="EMBL" id="PIS56530.1"/>
    </source>
</evidence>
<feature type="compositionally biased region" description="Basic and acidic residues" evidence="6">
    <location>
        <begin position="405"/>
        <end position="416"/>
    </location>
</feature>
<feature type="compositionally biased region" description="Acidic residues" evidence="6">
    <location>
        <begin position="395"/>
        <end position="404"/>
    </location>
</feature>
<protein>
    <recommendedName>
        <fullName evidence="7">WAC domain-containing protein</fullName>
    </recommendedName>
</protein>
<proteinExistence type="predicted"/>
<reference evidence="8" key="2">
    <citation type="submission" date="2017-11" db="EMBL/GenBank/DDBJ databases">
        <title>Candida auris genome assembly and annotation.</title>
        <authorList>
            <person name="Munoz J.F."/>
            <person name="Gade L.G."/>
            <person name="Chow N.A."/>
            <person name="Litvintseva A.P."/>
            <person name="Loparev V.N."/>
            <person name="Cuomo C.A."/>
        </authorList>
    </citation>
    <scope>NUCLEOTIDE SEQUENCE</scope>
    <source>
        <strain evidence="8">B8441</strain>
    </source>
</reference>
<dbReference type="VEuPathDB" id="FungiDB:CJI96_0002915"/>
<dbReference type="OMA" id="GAPWCVK"/>
<feature type="region of interest" description="Disordered" evidence="6">
    <location>
        <begin position="395"/>
        <end position="416"/>
    </location>
</feature>
<dbReference type="Pfam" id="PF10537">
    <property type="entry name" value="WAC_Acf1_DNA_bd"/>
    <property type="match status" value="1"/>
</dbReference>
<evidence type="ECO:0000256" key="5">
    <source>
        <dbReference type="SAM" id="Coils"/>
    </source>
</evidence>
<dbReference type="GO" id="GO:0031509">
    <property type="term" value="P:subtelomeric heterochromatin formation"/>
    <property type="evidence" value="ECO:0007669"/>
    <property type="project" value="TreeGrafter"/>
</dbReference>
<evidence type="ECO:0000313" key="9">
    <source>
        <dbReference type="EMBL" id="QWW24176.1"/>
    </source>
</evidence>
<dbReference type="PROSITE" id="PS51136">
    <property type="entry name" value="WAC"/>
    <property type="match status" value="1"/>
</dbReference>
<evidence type="ECO:0000256" key="1">
    <source>
        <dbReference type="ARBA" id="ARBA00004123"/>
    </source>
</evidence>
<dbReference type="EMBL" id="CP076751">
    <property type="protein sequence ID" value="QWW24176.1"/>
    <property type="molecule type" value="Genomic_DNA"/>
</dbReference>
<gene>
    <name evidence="8" type="ORF">B9J08_001066</name>
    <name evidence="9" type="ORF">CA7LBN_003010</name>
</gene>
<comment type="subcellular location">
    <subcellularLocation>
        <location evidence="1 4">Nucleus</location>
    </subcellularLocation>
</comment>
<feature type="compositionally biased region" description="Basic and acidic residues" evidence="6">
    <location>
        <begin position="1205"/>
        <end position="1217"/>
    </location>
</feature>
<organism evidence="8">
    <name type="scientific">Candidozyma auris</name>
    <name type="common">Yeast</name>
    <name type="synonym">Candida auris</name>
    <dbReference type="NCBI Taxonomy" id="498019"/>
    <lineage>
        <taxon>Eukaryota</taxon>
        <taxon>Fungi</taxon>
        <taxon>Dikarya</taxon>
        <taxon>Ascomycota</taxon>
        <taxon>Saccharomycotina</taxon>
        <taxon>Pichiomycetes</taxon>
        <taxon>Metschnikowiaceae</taxon>
        <taxon>Candidozyma</taxon>
    </lineage>
</organism>
<feature type="compositionally biased region" description="Polar residues" evidence="6">
    <location>
        <begin position="261"/>
        <end position="273"/>
    </location>
</feature>
<feature type="region of interest" description="Disordered" evidence="6">
    <location>
        <begin position="1205"/>
        <end position="1225"/>
    </location>
</feature>
<dbReference type="GO" id="GO:0000781">
    <property type="term" value="C:chromosome, telomeric region"/>
    <property type="evidence" value="ECO:0007669"/>
    <property type="project" value="GOC"/>
</dbReference>
<dbReference type="InterPro" id="IPR018501">
    <property type="entry name" value="DDT_dom"/>
</dbReference>
<dbReference type="EMBL" id="PEKT02000003">
    <property type="protein sequence ID" value="PIS56530.1"/>
    <property type="molecule type" value="Genomic_DNA"/>
</dbReference>
<dbReference type="VEuPathDB" id="FungiDB:QG37_00564"/>
<feature type="coiled-coil region" evidence="5">
    <location>
        <begin position="824"/>
        <end position="851"/>
    </location>
</feature>
<dbReference type="VEuPathDB" id="FungiDB:B9J08_001066"/>